<dbReference type="Gene3D" id="3.10.180.10">
    <property type="entry name" value="2,3-Dihydroxybiphenyl 1,2-Dioxygenase, domain 1"/>
    <property type="match status" value="1"/>
</dbReference>
<dbReference type="PROSITE" id="PS51819">
    <property type="entry name" value="VOC"/>
    <property type="match status" value="1"/>
</dbReference>
<dbReference type="OrthoDB" id="447346at2759"/>
<accession>A0A9P6IG20</accession>
<dbReference type="PANTHER" id="PTHR33993:SF2">
    <property type="entry name" value="VOC DOMAIN-CONTAINING PROTEIN"/>
    <property type="match status" value="1"/>
</dbReference>
<name>A0A9P6IG20_9PEZI</name>
<reference evidence="2" key="1">
    <citation type="submission" date="2020-03" db="EMBL/GenBank/DDBJ databases">
        <authorList>
            <person name="He L."/>
        </authorList>
    </citation>
    <scope>NUCLEOTIDE SEQUENCE</scope>
    <source>
        <strain evidence="2">CkLH20</strain>
    </source>
</reference>
<dbReference type="Pfam" id="PF00903">
    <property type="entry name" value="Glyoxalase"/>
    <property type="match status" value="1"/>
</dbReference>
<gene>
    <name evidence="2" type="ORF">CkaCkLH20_00174</name>
</gene>
<organism evidence="2 3">
    <name type="scientific">Colletotrichum karsti</name>
    <dbReference type="NCBI Taxonomy" id="1095194"/>
    <lineage>
        <taxon>Eukaryota</taxon>
        <taxon>Fungi</taxon>
        <taxon>Dikarya</taxon>
        <taxon>Ascomycota</taxon>
        <taxon>Pezizomycotina</taxon>
        <taxon>Sordariomycetes</taxon>
        <taxon>Hypocreomycetidae</taxon>
        <taxon>Glomerellales</taxon>
        <taxon>Glomerellaceae</taxon>
        <taxon>Colletotrichum</taxon>
        <taxon>Colletotrichum boninense species complex</taxon>
    </lineage>
</organism>
<dbReference type="InterPro" id="IPR037523">
    <property type="entry name" value="VOC_core"/>
</dbReference>
<dbReference type="InterPro" id="IPR004360">
    <property type="entry name" value="Glyas_Fos-R_dOase_dom"/>
</dbReference>
<reference evidence="2" key="2">
    <citation type="submission" date="2020-11" db="EMBL/GenBank/DDBJ databases">
        <title>Whole genome sequencing of Colletotrichum sp.</title>
        <authorList>
            <person name="Li H."/>
        </authorList>
    </citation>
    <scope>NUCLEOTIDE SEQUENCE</scope>
    <source>
        <strain evidence="2">CkLH20</strain>
    </source>
</reference>
<protein>
    <recommendedName>
        <fullName evidence="1">VOC domain-containing protein</fullName>
    </recommendedName>
</protein>
<evidence type="ECO:0000259" key="1">
    <source>
        <dbReference type="PROSITE" id="PS51819"/>
    </source>
</evidence>
<comment type="caution">
    <text evidence="2">The sequence shown here is derived from an EMBL/GenBank/DDBJ whole genome shotgun (WGS) entry which is preliminary data.</text>
</comment>
<sequence length="149" mass="16089">MSSNIVDGDLTVPPPKPFGEMCFLELPVTDAGRAAKFYTAVLGWKCGEASMPSPTPWVKSVHFFNKGGLNGAFLLMEKSNQIINYDGSKPERVSVLPTFCVASIEETVEKAEKLGGKVHVPKTAIGGGMGFFCRFIDCEGNLVGIWAQE</sequence>
<proteinExistence type="predicted"/>
<feature type="domain" description="VOC" evidence="1">
    <location>
        <begin position="20"/>
        <end position="148"/>
    </location>
</feature>
<dbReference type="InterPro" id="IPR052164">
    <property type="entry name" value="Anthracycline_SecMetBiosynth"/>
</dbReference>
<evidence type="ECO:0000313" key="2">
    <source>
        <dbReference type="EMBL" id="KAF9882138.1"/>
    </source>
</evidence>
<dbReference type="GeneID" id="62155968"/>
<dbReference type="AlphaFoldDB" id="A0A9P6IG20"/>
<dbReference type="PANTHER" id="PTHR33993">
    <property type="entry name" value="GLYOXALASE-RELATED"/>
    <property type="match status" value="1"/>
</dbReference>
<dbReference type="EMBL" id="JAATWM020000001">
    <property type="protein sequence ID" value="KAF9882138.1"/>
    <property type="molecule type" value="Genomic_DNA"/>
</dbReference>
<keyword evidence="3" id="KW-1185">Reference proteome</keyword>
<dbReference type="InterPro" id="IPR029068">
    <property type="entry name" value="Glyas_Bleomycin-R_OHBP_Dase"/>
</dbReference>
<dbReference type="CDD" id="cd07247">
    <property type="entry name" value="SgaA_N_like"/>
    <property type="match status" value="1"/>
</dbReference>
<dbReference type="RefSeq" id="XP_038751599.1">
    <property type="nucleotide sequence ID" value="XM_038882894.1"/>
</dbReference>
<evidence type="ECO:0000313" key="3">
    <source>
        <dbReference type="Proteomes" id="UP000781932"/>
    </source>
</evidence>
<dbReference type="SUPFAM" id="SSF54593">
    <property type="entry name" value="Glyoxalase/Bleomycin resistance protein/Dihydroxybiphenyl dioxygenase"/>
    <property type="match status" value="1"/>
</dbReference>
<dbReference type="Proteomes" id="UP000781932">
    <property type="component" value="Unassembled WGS sequence"/>
</dbReference>